<comment type="caution">
    <text evidence="1">The sequence shown here is derived from an EMBL/GenBank/DDBJ whole genome shotgun (WGS) entry which is preliminary data.</text>
</comment>
<feature type="non-terminal residue" evidence="1">
    <location>
        <position position="1"/>
    </location>
</feature>
<evidence type="ECO:0000313" key="1">
    <source>
        <dbReference type="EMBL" id="CAG8851282.1"/>
    </source>
</evidence>
<accession>A0ACA9SYP6</accession>
<dbReference type="Proteomes" id="UP000789920">
    <property type="component" value="Unassembled WGS sequence"/>
</dbReference>
<feature type="non-terminal residue" evidence="1">
    <location>
        <position position="48"/>
    </location>
</feature>
<dbReference type="EMBL" id="CAJVQC010175251">
    <property type="protein sequence ID" value="CAG8851282.1"/>
    <property type="molecule type" value="Genomic_DNA"/>
</dbReference>
<evidence type="ECO:0000313" key="2">
    <source>
        <dbReference type="Proteomes" id="UP000789920"/>
    </source>
</evidence>
<name>A0ACA9SYP6_9GLOM</name>
<sequence length="48" mass="5296">VIKSSTIDLLVDTSTTIAVTENSYVHEILPYELKPIKAEILPVLSLNN</sequence>
<protein>
    <submittedName>
        <fullName evidence="1">27234_t:CDS:1</fullName>
    </submittedName>
</protein>
<gene>
    <name evidence="1" type="ORF">RPERSI_LOCUS36495</name>
</gene>
<reference evidence="1" key="1">
    <citation type="submission" date="2021-06" db="EMBL/GenBank/DDBJ databases">
        <authorList>
            <person name="Kallberg Y."/>
            <person name="Tangrot J."/>
            <person name="Rosling A."/>
        </authorList>
    </citation>
    <scope>NUCLEOTIDE SEQUENCE</scope>
    <source>
        <strain evidence="1">MA461A</strain>
    </source>
</reference>
<proteinExistence type="predicted"/>
<organism evidence="1 2">
    <name type="scientific">Racocetra persica</name>
    <dbReference type="NCBI Taxonomy" id="160502"/>
    <lineage>
        <taxon>Eukaryota</taxon>
        <taxon>Fungi</taxon>
        <taxon>Fungi incertae sedis</taxon>
        <taxon>Mucoromycota</taxon>
        <taxon>Glomeromycotina</taxon>
        <taxon>Glomeromycetes</taxon>
        <taxon>Diversisporales</taxon>
        <taxon>Gigasporaceae</taxon>
        <taxon>Racocetra</taxon>
    </lineage>
</organism>
<keyword evidence="2" id="KW-1185">Reference proteome</keyword>